<protein>
    <submittedName>
        <fullName evidence="2">Uncharacterized protein</fullName>
    </submittedName>
</protein>
<dbReference type="Proteomes" id="UP001227230">
    <property type="component" value="Chromosome 17"/>
</dbReference>
<evidence type="ECO:0000313" key="2">
    <source>
        <dbReference type="EMBL" id="WKA08922.1"/>
    </source>
</evidence>
<reference evidence="2 3" key="1">
    <citation type="journal article" date="2023" name="Hortic Res">
        <title>The complete reference genome for grapevine (Vitis vinifera L.) genetics and breeding.</title>
        <authorList>
            <person name="Shi X."/>
            <person name="Cao S."/>
            <person name="Wang X."/>
            <person name="Huang S."/>
            <person name="Wang Y."/>
            <person name="Liu Z."/>
            <person name="Liu W."/>
            <person name="Leng X."/>
            <person name="Peng Y."/>
            <person name="Wang N."/>
            <person name="Wang Y."/>
            <person name="Ma Z."/>
            <person name="Xu X."/>
            <person name="Zhang F."/>
            <person name="Xue H."/>
            <person name="Zhong H."/>
            <person name="Wang Y."/>
            <person name="Zhang K."/>
            <person name="Velt A."/>
            <person name="Avia K."/>
            <person name="Holtgrawe D."/>
            <person name="Grimplet J."/>
            <person name="Matus J.T."/>
            <person name="Ware D."/>
            <person name="Wu X."/>
            <person name="Wang H."/>
            <person name="Liu C."/>
            <person name="Fang Y."/>
            <person name="Rustenholz C."/>
            <person name="Cheng Z."/>
            <person name="Xiao H."/>
            <person name="Zhou Y."/>
        </authorList>
    </citation>
    <scope>NUCLEOTIDE SEQUENCE [LARGE SCALE GENOMIC DNA]</scope>
    <source>
        <strain evidence="3">cv. Pinot noir / PN40024</strain>
        <tissue evidence="2">Leaf</tissue>
    </source>
</reference>
<feature type="compositionally biased region" description="Acidic residues" evidence="1">
    <location>
        <begin position="77"/>
        <end position="86"/>
    </location>
</feature>
<evidence type="ECO:0000313" key="3">
    <source>
        <dbReference type="Proteomes" id="UP001227230"/>
    </source>
</evidence>
<name>A0ABY9DNH8_VITVI</name>
<evidence type="ECO:0000256" key="1">
    <source>
        <dbReference type="SAM" id="MobiDB-lite"/>
    </source>
</evidence>
<proteinExistence type="predicted"/>
<keyword evidence="3" id="KW-1185">Reference proteome</keyword>
<sequence length="86" mass="9497">MERTRGAKSSSPSSRKRAAPKTPVQGSTFEPPRPLRVPPPIEDALMSPLVRRYQTRASSHPPKKKAKVSEPTLIDLLEPEEPSSEP</sequence>
<accession>A0ABY9DNH8</accession>
<gene>
    <name evidence="2" type="ORF">VitviT2T_026604</name>
</gene>
<dbReference type="EMBL" id="CP126664">
    <property type="protein sequence ID" value="WKA08922.1"/>
    <property type="molecule type" value="Genomic_DNA"/>
</dbReference>
<organism evidence="2 3">
    <name type="scientific">Vitis vinifera</name>
    <name type="common">Grape</name>
    <dbReference type="NCBI Taxonomy" id="29760"/>
    <lineage>
        <taxon>Eukaryota</taxon>
        <taxon>Viridiplantae</taxon>
        <taxon>Streptophyta</taxon>
        <taxon>Embryophyta</taxon>
        <taxon>Tracheophyta</taxon>
        <taxon>Spermatophyta</taxon>
        <taxon>Magnoliopsida</taxon>
        <taxon>eudicotyledons</taxon>
        <taxon>Gunneridae</taxon>
        <taxon>Pentapetalae</taxon>
        <taxon>rosids</taxon>
        <taxon>Vitales</taxon>
        <taxon>Vitaceae</taxon>
        <taxon>Viteae</taxon>
        <taxon>Vitis</taxon>
    </lineage>
</organism>
<feature type="compositionally biased region" description="Pro residues" evidence="1">
    <location>
        <begin position="31"/>
        <end position="41"/>
    </location>
</feature>
<feature type="region of interest" description="Disordered" evidence="1">
    <location>
        <begin position="1"/>
        <end position="86"/>
    </location>
</feature>